<dbReference type="EMBL" id="JBBNAG010000001">
    <property type="protein sequence ID" value="KAK9166674.1"/>
    <property type="molecule type" value="Genomic_DNA"/>
</dbReference>
<accession>A0AAP0Q5G3</accession>
<comment type="caution">
    <text evidence="2">The sequence shown here is derived from an EMBL/GenBank/DDBJ whole genome shotgun (WGS) entry which is preliminary data.</text>
</comment>
<organism evidence="2 3">
    <name type="scientific">Stephania cephalantha</name>
    <dbReference type="NCBI Taxonomy" id="152367"/>
    <lineage>
        <taxon>Eukaryota</taxon>
        <taxon>Viridiplantae</taxon>
        <taxon>Streptophyta</taxon>
        <taxon>Embryophyta</taxon>
        <taxon>Tracheophyta</taxon>
        <taxon>Spermatophyta</taxon>
        <taxon>Magnoliopsida</taxon>
        <taxon>Ranunculales</taxon>
        <taxon>Menispermaceae</taxon>
        <taxon>Menispermoideae</taxon>
        <taxon>Cissampelideae</taxon>
        <taxon>Stephania</taxon>
    </lineage>
</organism>
<proteinExistence type="predicted"/>
<keyword evidence="3" id="KW-1185">Reference proteome</keyword>
<evidence type="ECO:0000256" key="1">
    <source>
        <dbReference type="SAM" id="Phobius"/>
    </source>
</evidence>
<evidence type="ECO:0000313" key="2">
    <source>
        <dbReference type="EMBL" id="KAK9166674.1"/>
    </source>
</evidence>
<evidence type="ECO:0000313" key="3">
    <source>
        <dbReference type="Proteomes" id="UP001419268"/>
    </source>
</evidence>
<protein>
    <submittedName>
        <fullName evidence="2">Uncharacterized protein</fullName>
    </submittedName>
</protein>
<keyword evidence="1" id="KW-0812">Transmembrane</keyword>
<name>A0AAP0Q5G3_9MAGN</name>
<feature type="transmembrane region" description="Helical" evidence="1">
    <location>
        <begin position="40"/>
        <end position="59"/>
    </location>
</feature>
<keyword evidence="1" id="KW-1133">Transmembrane helix</keyword>
<reference evidence="2 3" key="1">
    <citation type="submission" date="2024-01" db="EMBL/GenBank/DDBJ databases">
        <title>Genome assemblies of Stephania.</title>
        <authorList>
            <person name="Yang L."/>
        </authorList>
    </citation>
    <scope>NUCLEOTIDE SEQUENCE [LARGE SCALE GENOMIC DNA]</scope>
    <source>
        <strain evidence="2">JXDWG</strain>
        <tissue evidence="2">Leaf</tissue>
    </source>
</reference>
<dbReference type="AlphaFoldDB" id="A0AAP0Q5G3"/>
<dbReference type="Proteomes" id="UP001419268">
    <property type="component" value="Unassembled WGS sequence"/>
</dbReference>
<sequence>MSDFEVGAYPSSNTPGKEKIGDYLWASGVMLCLILKVFDFLMYDLLYVFYILLVCIIWVER</sequence>
<gene>
    <name evidence="2" type="ORF">Scep_001865</name>
</gene>
<keyword evidence="1" id="KW-0472">Membrane</keyword>